<dbReference type="GO" id="GO:0003677">
    <property type="term" value="F:DNA binding"/>
    <property type="evidence" value="ECO:0007669"/>
    <property type="project" value="UniProtKB-KW"/>
</dbReference>
<sequence>MATAPTTTAPDRPSDVAARTIAEAARETGLSPDALRYYEREGLLLQPVDRASAGHRRYSEVDLYWIGLVTKLRGTGMPIRTVREYAALVRAGEHTEPARLRLLEDHRVRVLEQLEETRSNLRAIEHKIEIYRGRAGLGAPERSVTP</sequence>
<reference evidence="4" key="1">
    <citation type="submission" date="2020-05" db="EMBL/GenBank/DDBJ databases">
        <authorList>
            <person name="Chiriac C."/>
            <person name="Salcher M."/>
            <person name="Ghai R."/>
            <person name="Kavagutti S V."/>
        </authorList>
    </citation>
    <scope>NUCLEOTIDE SEQUENCE</scope>
</reference>
<dbReference type="Pfam" id="PF13411">
    <property type="entry name" value="MerR_1"/>
    <property type="match status" value="1"/>
</dbReference>
<organism evidence="4">
    <name type="scientific">freshwater metagenome</name>
    <dbReference type="NCBI Taxonomy" id="449393"/>
    <lineage>
        <taxon>unclassified sequences</taxon>
        <taxon>metagenomes</taxon>
        <taxon>ecological metagenomes</taxon>
    </lineage>
</organism>
<dbReference type="InterPro" id="IPR047057">
    <property type="entry name" value="MerR_fam"/>
</dbReference>
<dbReference type="PROSITE" id="PS50937">
    <property type="entry name" value="HTH_MERR_2"/>
    <property type="match status" value="1"/>
</dbReference>
<dbReference type="SUPFAM" id="SSF46955">
    <property type="entry name" value="Putative DNA-binding domain"/>
    <property type="match status" value="1"/>
</dbReference>
<evidence type="ECO:0000256" key="2">
    <source>
        <dbReference type="SAM" id="Coils"/>
    </source>
</evidence>
<dbReference type="PANTHER" id="PTHR30204:SF98">
    <property type="entry name" value="HTH-TYPE TRANSCRIPTIONAL REGULATOR ADHR"/>
    <property type="match status" value="1"/>
</dbReference>
<feature type="coiled-coil region" evidence="2">
    <location>
        <begin position="100"/>
        <end position="134"/>
    </location>
</feature>
<evidence type="ECO:0000313" key="4">
    <source>
        <dbReference type="EMBL" id="CAB4921643.1"/>
    </source>
</evidence>
<dbReference type="SMART" id="SM00422">
    <property type="entry name" value="HTH_MERR"/>
    <property type="match status" value="1"/>
</dbReference>
<keyword evidence="2" id="KW-0175">Coiled coil</keyword>
<keyword evidence="1" id="KW-0238">DNA-binding</keyword>
<dbReference type="InterPro" id="IPR000551">
    <property type="entry name" value="MerR-type_HTH_dom"/>
</dbReference>
<dbReference type="EMBL" id="CAFBMK010000109">
    <property type="protein sequence ID" value="CAB4921643.1"/>
    <property type="molecule type" value="Genomic_DNA"/>
</dbReference>
<protein>
    <submittedName>
        <fullName evidence="4">Unannotated protein</fullName>
    </submittedName>
</protein>
<dbReference type="InterPro" id="IPR009061">
    <property type="entry name" value="DNA-bd_dom_put_sf"/>
</dbReference>
<dbReference type="CDD" id="cd01109">
    <property type="entry name" value="HTH_YyaN"/>
    <property type="match status" value="1"/>
</dbReference>
<dbReference type="PROSITE" id="PS00552">
    <property type="entry name" value="HTH_MERR_1"/>
    <property type="match status" value="1"/>
</dbReference>
<dbReference type="AlphaFoldDB" id="A0A6J7HV01"/>
<gene>
    <name evidence="4" type="ORF">UFOPK3564_01865</name>
</gene>
<dbReference type="GO" id="GO:0003700">
    <property type="term" value="F:DNA-binding transcription factor activity"/>
    <property type="evidence" value="ECO:0007669"/>
    <property type="project" value="InterPro"/>
</dbReference>
<dbReference type="PANTHER" id="PTHR30204">
    <property type="entry name" value="REDOX-CYCLING DRUG-SENSING TRANSCRIPTIONAL ACTIVATOR SOXR"/>
    <property type="match status" value="1"/>
</dbReference>
<evidence type="ECO:0000259" key="3">
    <source>
        <dbReference type="PROSITE" id="PS50937"/>
    </source>
</evidence>
<evidence type="ECO:0000256" key="1">
    <source>
        <dbReference type="ARBA" id="ARBA00023125"/>
    </source>
</evidence>
<feature type="domain" description="HTH merR-type" evidence="3">
    <location>
        <begin position="20"/>
        <end position="88"/>
    </location>
</feature>
<proteinExistence type="predicted"/>
<accession>A0A6J7HV01</accession>
<dbReference type="Gene3D" id="1.10.1660.10">
    <property type="match status" value="1"/>
</dbReference>
<name>A0A6J7HV01_9ZZZZ</name>